<dbReference type="GO" id="GO:0009279">
    <property type="term" value="C:cell outer membrane"/>
    <property type="evidence" value="ECO:0007669"/>
    <property type="project" value="UniProtKB-SubCell"/>
</dbReference>
<evidence type="ECO:0000259" key="7">
    <source>
        <dbReference type="Pfam" id="PF14322"/>
    </source>
</evidence>
<evidence type="ECO:0000256" key="4">
    <source>
        <dbReference type="ARBA" id="ARBA00023136"/>
    </source>
</evidence>
<dbReference type="CDD" id="cd08977">
    <property type="entry name" value="SusD"/>
    <property type="match status" value="1"/>
</dbReference>
<evidence type="ECO:0000259" key="6">
    <source>
        <dbReference type="Pfam" id="PF07980"/>
    </source>
</evidence>
<dbReference type="SUPFAM" id="SSF48452">
    <property type="entry name" value="TPR-like"/>
    <property type="match status" value="1"/>
</dbReference>
<sequence>MKKNILYILSAIICFGEVSCNKDFLSKTDPTRVGADAFYKDEKEFQQAVNGVYGQLQGIINSQWLYNELPSDNTTIDFNPGDRGQAPSIEAFEFWTVNSGTGNINSMYVSYYNALYNINNALAKLKNTTTIADSVSSKFEGQLKFLRGYYYFELTQYFGDVILITEPLELPSQAWDYQRVPQAQVYTQIETDLKDAASMLPVKYTGADVGRITKGAALSLLGKVYLTEKKYPDAVATLQQVLPLGYSLVPNYADVFDPQKKNGPESIFEVQYQGGNDLGEWSSFIYTFAPRLSKDAVTGWPQSNPGGWNIPTNDMIASYEPNDSRKAASIGLDFKSPITGDVVPYIKKYDHPHAIYGRTDDDWPVLRYSDVLLMLAEAINEATGPSSEAFEYLNQVRKRADLPEVSGLDKEAFRDKVLHERRVELAFENWRLFDLKRTKTPDQLAQFLNAYGAVEKAHPTVSRQGTPYSSGDYVFESYEALYPIPNNEILVNSKLTQNAGYQ</sequence>
<dbReference type="AlphaFoldDB" id="A0A3M9NSJ4"/>
<dbReference type="InterPro" id="IPR033985">
    <property type="entry name" value="SusD-like_N"/>
</dbReference>
<keyword evidence="5" id="KW-0998">Cell outer membrane</keyword>
<name>A0A3M9NSJ4_9BACT</name>
<protein>
    <submittedName>
        <fullName evidence="8">RagB/SusD family nutrient uptake outer membrane protein</fullName>
    </submittedName>
</protein>
<proteinExistence type="inferred from homology"/>
<comment type="subcellular location">
    <subcellularLocation>
        <location evidence="1">Cell outer membrane</location>
    </subcellularLocation>
</comment>
<gene>
    <name evidence="8" type="ORF">EFY79_02660</name>
</gene>
<dbReference type="Pfam" id="PF07980">
    <property type="entry name" value="SusD_RagB"/>
    <property type="match status" value="1"/>
</dbReference>
<comment type="caution">
    <text evidence="8">The sequence shown here is derived from an EMBL/GenBank/DDBJ whole genome shotgun (WGS) entry which is preliminary data.</text>
</comment>
<dbReference type="Proteomes" id="UP000267223">
    <property type="component" value="Unassembled WGS sequence"/>
</dbReference>
<reference evidence="8 9" key="1">
    <citation type="submission" date="2018-11" db="EMBL/GenBank/DDBJ databases">
        <title>Draft genome sequence of Ferruginibacter sp. BO-59.</title>
        <authorList>
            <person name="Im W.T."/>
        </authorList>
    </citation>
    <scope>NUCLEOTIDE SEQUENCE [LARGE SCALE GENOMIC DNA]</scope>
    <source>
        <strain evidence="8 9">BO-59</strain>
    </source>
</reference>
<organism evidence="8 9">
    <name type="scientific">Hanamia caeni</name>
    <dbReference type="NCBI Taxonomy" id="2294116"/>
    <lineage>
        <taxon>Bacteria</taxon>
        <taxon>Pseudomonadati</taxon>
        <taxon>Bacteroidota</taxon>
        <taxon>Chitinophagia</taxon>
        <taxon>Chitinophagales</taxon>
        <taxon>Chitinophagaceae</taxon>
        <taxon>Hanamia</taxon>
    </lineage>
</organism>
<evidence type="ECO:0000256" key="3">
    <source>
        <dbReference type="ARBA" id="ARBA00022729"/>
    </source>
</evidence>
<dbReference type="OrthoDB" id="993981at2"/>
<evidence type="ECO:0000256" key="5">
    <source>
        <dbReference type="ARBA" id="ARBA00023237"/>
    </source>
</evidence>
<dbReference type="InterPro" id="IPR011990">
    <property type="entry name" value="TPR-like_helical_dom_sf"/>
</dbReference>
<keyword evidence="4" id="KW-0472">Membrane</keyword>
<keyword evidence="3" id="KW-0732">Signal</keyword>
<evidence type="ECO:0000256" key="1">
    <source>
        <dbReference type="ARBA" id="ARBA00004442"/>
    </source>
</evidence>
<evidence type="ECO:0000256" key="2">
    <source>
        <dbReference type="ARBA" id="ARBA00006275"/>
    </source>
</evidence>
<feature type="domain" description="SusD-like N-terminal" evidence="7">
    <location>
        <begin position="46"/>
        <end position="226"/>
    </location>
</feature>
<dbReference type="RefSeq" id="WP_123119108.1">
    <property type="nucleotide sequence ID" value="NZ_RJJR01000001.1"/>
</dbReference>
<dbReference type="InterPro" id="IPR012944">
    <property type="entry name" value="SusD_RagB_dom"/>
</dbReference>
<feature type="domain" description="RagB/SusD" evidence="6">
    <location>
        <begin position="355"/>
        <end position="501"/>
    </location>
</feature>
<evidence type="ECO:0000313" key="9">
    <source>
        <dbReference type="Proteomes" id="UP000267223"/>
    </source>
</evidence>
<comment type="similarity">
    <text evidence="2">Belongs to the SusD family.</text>
</comment>
<keyword evidence="9" id="KW-1185">Reference proteome</keyword>
<dbReference type="Pfam" id="PF14322">
    <property type="entry name" value="SusD-like_3"/>
    <property type="match status" value="1"/>
</dbReference>
<dbReference type="Gene3D" id="1.25.40.390">
    <property type="match status" value="1"/>
</dbReference>
<evidence type="ECO:0000313" key="8">
    <source>
        <dbReference type="EMBL" id="RNI40217.1"/>
    </source>
</evidence>
<dbReference type="EMBL" id="RJJR01000001">
    <property type="protein sequence ID" value="RNI40217.1"/>
    <property type="molecule type" value="Genomic_DNA"/>
</dbReference>
<accession>A0A3M9NSJ4</accession>